<gene>
    <name evidence="1" type="ORF">DR864_16900</name>
</gene>
<dbReference type="Proteomes" id="UP000251993">
    <property type="component" value="Chromosome"/>
</dbReference>
<accession>A0A344TKY6</accession>
<dbReference type="EMBL" id="CP030850">
    <property type="protein sequence ID" value="AXE19307.1"/>
    <property type="molecule type" value="Genomic_DNA"/>
</dbReference>
<organism evidence="1 2">
    <name type="scientific">Runella rosea</name>
    <dbReference type="NCBI Taxonomy" id="2259595"/>
    <lineage>
        <taxon>Bacteria</taxon>
        <taxon>Pseudomonadati</taxon>
        <taxon>Bacteroidota</taxon>
        <taxon>Cytophagia</taxon>
        <taxon>Cytophagales</taxon>
        <taxon>Spirosomataceae</taxon>
        <taxon>Runella</taxon>
    </lineage>
</organism>
<dbReference type="AlphaFoldDB" id="A0A344TKY6"/>
<evidence type="ECO:0000313" key="1">
    <source>
        <dbReference type="EMBL" id="AXE19307.1"/>
    </source>
</evidence>
<sequence>MAHNFDVPFEGTAETILAKAKRAIESGNGTMTGDSATGSFSLPAGISKVKGEYAVEDNKLKITITDKPIYVSGDMIENILKKHLS</sequence>
<evidence type="ECO:0000313" key="2">
    <source>
        <dbReference type="Proteomes" id="UP000251993"/>
    </source>
</evidence>
<dbReference type="KEGG" id="run:DR864_16900"/>
<dbReference type="OrthoDB" id="8818984at2"/>
<name>A0A344TKY6_9BACT</name>
<dbReference type="RefSeq" id="WP_114068090.1">
    <property type="nucleotide sequence ID" value="NZ_CP030850.1"/>
</dbReference>
<keyword evidence="2" id="KW-1185">Reference proteome</keyword>
<proteinExistence type="predicted"/>
<reference evidence="1 2" key="1">
    <citation type="submission" date="2018-07" db="EMBL/GenBank/DDBJ databases">
        <title>Genome sequencing of Runella.</title>
        <authorList>
            <person name="Baek M.-G."/>
            <person name="Yi H."/>
        </authorList>
    </citation>
    <scope>NUCLEOTIDE SEQUENCE [LARGE SCALE GENOMIC DNA]</scope>
    <source>
        <strain evidence="1 2">HYN0085</strain>
    </source>
</reference>
<protein>
    <submittedName>
        <fullName evidence="1">Uncharacterized protein</fullName>
    </submittedName>
</protein>